<dbReference type="RefSeq" id="XP_065672634.1">
    <property type="nucleotide sequence ID" value="XM_065816562.1"/>
</dbReference>
<evidence type="ECO:0000313" key="3">
    <source>
        <dbReference type="RefSeq" id="XP_065672634.1"/>
    </source>
</evidence>
<keyword evidence="1" id="KW-0732">Signal</keyword>
<gene>
    <name evidence="3" type="primary">LOC100215280</name>
</gene>
<name>A0ABM4DE06_HYDVU</name>
<protein>
    <submittedName>
        <fullName evidence="3">Uncharacterized protein LOC100215280 isoform X2</fullName>
    </submittedName>
</protein>
<dbReference type="GeneID" id="100215280"/>
<accession>A0ABM4DE06</accession>
<feature type="signal peptide" evidence="1">
    <location>
        <begin position="1"/>
        <end position="18"/>
    </location>
</feature>
<reference evidence="3" key="1">
    <citation type="submission" date="2025-08" db="UniProtKB">
        <authorList>
            <consortium name="RefSeq"/>
        </authorList>
    </citation>
    <scope>IDENTIFICATION</scope>
</reference>
<evidence type="ECO:0000256" key="1">
    <source>
        <dbReference type="SAM" id="SignalP"/>
    </source>
</evidence>
<feature type="chain" id="PRO_5045074566" evidence="1">
    <location>
        <begin position="19"/>
        <end position="390"/>
    </location>
</feature>
<keyword evidence="2" id="KW-1185">Reference proteome</keyword>
<sequence length="390" mass="45089">MLHRSIIFLYIVIGIAFSDIINSISESSLYNVVSLLKKFDKNLNGRRASKKIIIESGGSKCDLLQFADKFKSNGTTYTSQGTSDWILEIIEGYENLRNIQVNEDNAEDFSNNNVINLFSKINNNESTANKEIIFEMKLVGPLQHSWIIHRLPDQRGYRIYQSVTNTYSLNAWLNTDENQFEYLWSKGDLMYWQDIYNKVDGLLNKTGNTLQNIEAIKPSMLWLKPWLTFVKELNQTRITSYFKNAWSRYGGGRIIHEKDFFTNYLMTLSNMTSSIQRLVGTTKIWTSCLDRQWISLFGAANPLVYTGMPFQMMTHSKTPKPFKLLIRTIQVDETKMNDMDINANKLLQSVNFTVASFHMTGSSNNTSYSNYTKYSLFLIIFNLIVFLLCN</sequence>
<organism evidence="2 3">
    <name type="scientific">Hydra vulgaris</name>
    <name type="common">Hydra</name>
    <name type="synonym">Hydra attenuata</name>
    <dbReference type="NCBI Taxonomy" id="6087"/>
    <lineage>
        <taxon>Eukaryota</taxon>
        <taxon>Metazoa</taxon>
        <taxon>Cnidaria</taxon>
        <taxon>Hydrozoa</taxon>
        <taxon>Hydroidolina</taxon>
        <taxon>Anthoathecata</taxon>
        <taxon>Aplanulata</taxon>
        <taxon>Hydridae</taxon>
        <taxon>Hydra</taxon>
    </lineage>
</organism>
<dbReference type="Proteomes" id="UP001652625">
    <property type="component" value="Chromosome 13"/>
</dbReference>
<evidence type="ECO:0000313" key="2">
    <source>
        <dbReference type="Proteomes" id="UP001652625"/>
    </source>
</evidence>
<proteinExistence type="predicted"/>